<evidence type="ECO:0000313" key="2">
    <source>
        <dbReference type="EMBL" id="KAK7063042.1"/>
    </source>
</evidence>
<dbReference type="EMBL" id="JAXCGZ010020966">
    <property type="protein sequence ID" value="KAK7063042.1"/>
    <property type="molecule type" value="Genomic_DNA"/>
</dbReference>
<evidence type="ECO:0000259" key="1">
    <source>
        <dbReference type="Pfam" id="PF19340"/>
    </source>
</evidence>
<gene>
    <name evidence="2" type="ORF">SK128_001882</name>
</gene>
<sequence length="340" mass="38293">MVVGRKNDVLVSRNITETSSSPNNKKPEILDPYLDVIPKAILKNLEVAKRDSLSCESKDPDGKTSHESAPALIDSLTRHFSNDYSLYTMNFQSKTVEDACHKRLKKLVYSNLLYHRKEYYASSNNRTNEIEKLLWMTHVFFQQRRFDDANSLRRCVNILEDRGLLKSDSDVRNILRFLVALQGCGENKGTRFQFAKITPRITADLAGSTSRSIPLPVIPLHYGDTFEYAAEHRKHYMHFPSDICMVSSVAQRASREITPFSSPSHGLSGVPPGTGLNPLIFPKSNSKEFYGKAMGAMLQSRSGLMSPDTILNVPELPSNPREYCTYKRFEKTLSSTSSGA</sequence>
<feature type="domain" description="Gamma-tubulin complex component 6 N-terminal" evidence="1">
    <location>
        <begin position="94"/>
        <end position="193"/>
    </location>
</feature>
<feature type="non-terminal residue" evidence="2">
    <location>
        <position position="340"/>
    </location>
</feature>
<protein>
    <recommendedName>
        <fullName evidence="1">Gamma-tubulin complex component 6 N-terminal domain-containing protein</fullName>
    </recommendedName>
</protein>
<dbReference type="AlphaFoldDB" id="A0AAN8ZXX0"/>
<keyword evidence="3" id="KW-1185">Reference proteome</keyword>
<dbReference type="InterPro" id="IPR045818">
    <property type="entry name" value="GCP6_N"/>
</dbReference>
<reference evidence="2 3" key="1">
    <citation type="submission" date="2023-11" db="EMBL/GenBank/DDBJ databases">
        <title>Halocaridina rubra genome assembly.</title>
        <authorList>
            <person name="Smith C."/>
        </authorList>
    </citation>
    <scope>NUCLEOTIDE SEQUENCE [LARGE SCALE GENOMIC DNA]</scope>
    <source>
        <strain evidence="2">EP-1</strain>
        <tissue evidence="2">Whole</tissue>
    </source>
</reference>
<name>A0AAN8ZXX0_HALRR</name>
<proteinExistence type="predicted"/>
<evidence type="ECO:0000313" key="3">
    <source>
        <dbReference type="Proteomes" id="UP001381693"/>
    </source>
</evidence>
<dbReference type="Proteomes" id="UP001381693">
    <property type="component" value="Unassembled WGS sequence"/>
</dbReference>
<dbReference type="Pfam" id="PF19340">
    <property type="entry name" value="GCP6_N"/>
    <property type="match status" value="1"/>
</dbReference>
<organism evidence="2 3">
    <name type="scientific">Halocaridina rubra</name>
    <name type="common">Hawaiian red shrimp</name>
    <dbReference type="NCBI Taxonomy" id="373956"/>
    <lineage>
        <taxon>Eukaryota</taxon>
        <taxon>Metazoa</taxon>
        <taxon>Ecdysozoa</taxon>
        <taxon>Arthropoda</taxon>
        <taxon>Crustacea</taxon>
        <taxon>Multicrustacea</taxon>
        <taxon>Malacostraca</taxon>
        <taxon>Eumalacostraca</taxon>
        <taxon>Eucarida</taxon>
        <taxon>Decapoda</taxon>
        <taxon>Pleocyemata</taxon>
        <taxon>Caridea</taxon>
        <taxon>Atyoidea</taxon>
        <taxon>Atyidae</taxon>
        <taxon>Halocaridina</taxon>
    </lineage>
</organism>
<accession>A0AAN8ZXX0</accession>
<comment type="caution">
    <text evidence="2">The sequence shown here is derived from an EMBL/GenBank/DDBJ whole genome shotgun (WGS) entry which is preliminary data.</text>
</comment>